<dbReference type="Pfam" id="PF03083">
    <property type="entry name" value="MtN3_slv"/>
    <property type="match status" value="2"/>
</dbReference>
<dbReference type="Gene3D" id="1.20.1280.290">
    <property type="match status" value="2"/>
</dbReference>
<evidence type="ECO:0000313" key="15">
    <source>
        <dbReference type="EMBL" id="CAE2342216.1"/>
    </source>
</evidence>
<evidence type="ECO:0000256" key="14">
    <source>
        <dbReference type="SAM" id="Phobius"/>
    </source>
</evidence>
<dbReference type="PANTHER" id="PTHR10791:SF30">
    <property type="entry name" value="SUGAR TRANSPORTER SWEET1"/>
    <property type="match status" value="1"/>
</dbReference>
<accession>A0A7S4PQS2</accession>
<dbReference type="GO" id="GO:0005886">
    <property type="term" value="C:plasma membrane"/>
    <property type="evidence" value="ECO:0007669"/>
    <property type="project" value="UniProtKB-SubCell"/>
</dbReference>
<evidence type="ECO:0000256" key="8">
    <source>
        <dbReference type="ARBA" id="ARBA00022692"/>
    </source>
</evidence>
<protein>
    <recommendedName>
        <fullName evidence="4">Sugar transporter SWEET1</fullName>
    </recommendedName>
</protein>
<evidence type="ECO:0000256" key="12">
    <source>
        <dbReference type="ARBA" id="ARBA00023136"/>
    </source>
</evidence>
<feature type="transmembrane region" description="Helical" evidence="14">
    <location>
        <begin position="43"/>
        <end position="60"/>
    </location>
</feature>
<feature type="transmembrane region" description="Helical" evidence="14">
    <location>
        <begin position="157"/>
        <end position="175"/>
    </location>
</feature>
<evidence type="ECO:0000256" key="1">
    <source>
        <dbReference type="ARBA" id="ARBA00004651"/>
    </source>
</evidence>
<sequence>MVAEASSLSEPPHRKMEKEEEEKIESSTAQAGDLSILSFGMKTAAAAFILFIFVLAVSRWRPHWRITNLFGTVEDVEEVEELYVLEAYLQLKSFFLLLLRILPPVMSVLVALSPLEAMRRIREMGSTGKLSPLPYTMMSVNGSLWLAYGILTQDVTMCVPNFFSTICGVVYLLIFSRYQRSSSSSEIYVLGGVVVTTSAVVAAFLLPRPEAIDMIGQIGSLVQVLMSSSPLVVIRDVFATKSTAAMSVGFTVASFLSCSVWTLYGVLVARDLYVWAPNFVALLAVMAQLSLFFCYGLPPKPASKHVELQDMKHVSSPQGDGGARHA</sequence>
<feature type="transmembrane region" description="Helical" evidence="14">
    <location>
        <begin position="93"/>
        <end position="112"/>
    </location>
</feature>
<dbReference type="GO" id="GO:0000139">
    <property type="term" value="C:Golgi membrane"/>
    <property type="evidence" value="ECO:0007669"/>
    <property type="project" value="UniProtKB-SubCell"/>
</dbReference>
<dbReference type="PANTHER" id="PTHR10791">
    <property type="entry name" value="RAG1-ACTIVATING PROTEIN 1"/>
    <property type="match status" value="1"/>
</dbReference>
<feature type="transmembrane region" description="Helical" evidence="14">
    <location>
        <begin position="273"/>
        <end position="295"/>
    </location>
</feature>
<evidence type="ECO:0000256" key="2">
    <source>
        <dbReference type="ARBA" id="ARBA00004653"/>
    </source>
</evidence>
<organism evidence="15">
    <name type="scientific">Guillardia theta</name>
    <name type="common">Cryptophyte</name>
    <name type="synonym">Cryptomonas phi</name>
    <dbReference type="NCBI Taxonomy" id="55529"/>
    <lineage>
        <taxon>Eukaryota</taxon>
        <taxon>Cryptophyceae</taxon>
        <taxon>Pyrenomonadales</taxon>
        <taxon>Geminigeraceae</taxon>
        <taxon>Guillardia</taxon>
    </lineage>
</organism>
<feature type="region of interest" description="Disordered" evidence="13">
    <location>
        <begin position="1"/>
        <end position="27"/>
    </location>
</feature>
<dbReference type="GO" id="GO:0051119">
    <property type="term" value="F:sugar transmembrane transporter activity"/>
    <property type="evidence" value="ECO:0007669"/>
    <property type="project" value="InterPro"/>
</dbReference>
<evidence type="ECO:0000256" key="4">
    <source>
        <dbReference type="ARBA" id="ARBA00021741"/>
    </source>
</evidence>
<name>A0A7S4PQS2_GUITH</name>
<dbReference type="FunFam" id="1.20.1280.290:FF:000004">
    <property type="entry name" value="Sugar transporter SWEET"/>
    <property type="match status" value="1"/>
</dbReference>
<keyword evidence="8 14" id="KW-0812">Transmembrane</keyword>
<dbReference type="FunFam" id="1.20.1280.290:FF:000007">
    <property type="entry name" value="Bidirectional sugar transporter SWEET7"/>
    <property type="match status" value="1"/>
</dbReference>
<proteinExistence type="inferred from homology"/>
<evidence type="ECO:0000256" key="9">
    <source>
        <dbReference type="ARBA" id="ARBA00022737"/>
    </source>
</evidence>
<evidence type="ECO:0000256" key="7">
    <source>
        <dbReference type="ARBA" id="ARBA00022597"/>
    </source>
</evidence>
<evidence type="ECO:0000256" key="10">
    <source>
        <dbReference type="ARBA" id="ARBA00022989"/>
    </source>
</evidence>
<keyword evidence="5" id="KW-0813">Transport</keyword>
<keyword evidence="12 14" id="KW-0472">Membrane</keyword>
<dbReference type="EMBL" id="HBKN01051557">
    <property type="protein sequence ID" value="CAE2342216.1"/>
    <property type="molecule type" value="Transcribed_RNA"/>
</dbReference>
<keyword evidence="11" id="KW-0333">Golgi apparatus</keyword>
<evidence type="ECO:0000256" key="13">
    <source>
        <dbReference type="SAM" id="MobiDB-lite"/>
    </source>
</evidence>
<comment type="similarity">
    <text evidence="3">Belongs to the SWEET sugar transporter family.</text>
</comment>
<evidence type="ECO:0000256" key="6">
    <source>
        <dbReference type="ARBA" id="ARBA00022475"/>
    </source>
</evidence>
<keyword evidence="7" id="KW-0762">Sugar transport</keyword>
<dbReference type="InterPro" id="IPR004316">
    <property type="entry name" value="SWEET_rpt"/>
</dbReference>
<comment type="subcellular location">
    <subcellularLocation>
        <location evidence="1">Cell membrane</location>
        <topology evidence="1">Multi-pass membrane protein</topology>
    </subcellularLocation>
    <subcellularLocation>
        <location evidence="2">Golgi apparatus membrane</location>
        <topology evidence="2">Multi-pass membrane protein</topology>
    </subcellularLocation>
</comment>
<gene>
    <name evidence="15" type="ORF">GTHE00462_LOCUS40212</name>
</gene>
<evidence type="ECO:0000256" key="11">
    <source>
        <dbReference type="ARBA" id="ARBA00023034"/>
    </source>
</evidence>
<feature type="transmembrane region" description="Helical" evidence="14">
    <location>
        <begin position="218"/>
        <end position="238"/>
    </location>
</feature>
<keyword evidence="10 14" id="KW-1133">Transmembrane helix</keyword>
<evidence type="ECO:0000256" key="5">
    <source>
        <dbReference type="ARBA" id="ARBA00022448"/>
    </source>
</evidence>
<keyword evidence="9" id="KW-0677">Repeat</keyword>
<dbReference type="AlphaFoldDB" id="A0A7S4PQS2"/>
<reference evidence="15" key="1">
    <citation type="submission" date="2021-01" db="EMBL/GenBank/DDBJ databases">
        <authorList>
            <person name="Corre E."/>
            <person name="Pelletier E."/>
            <person name="Niang G."/>
            <person name="Scheremetjew M."/>
            <person name="Finn R."/>
            <person name="Kale V."/>
            <person name="Holt S."/>
            <person name="Cochrane G."/>
            <person name="Meng A."/>
            <person name="Brown T."/>
            <person name="Cohen L."/>
        </authorList>
    </citation>
    <scope>NUCLEOTIDE SEQUENCE</scope>
    <source>
        <strain evidence="15">CCMP 2712</strain>
    </source>
</reference>
<evidence type="ECO:0000256" key="3">
    <source>
        <dbReference type="ARBA" id="ARBA00007809"/>
    </source>
</evidence>
<feature type="transmembrane region" description="Helical" evidence="14">
    <location>
        <begin position="245"/>
        <end position="267"/>
    </location>
</feature>
<dbReference type="InterPro" id="IPR047664">
    <property type="entry name" value="SWEET"/>
</dbReference>
<feature type="transmembrane region" description="Helical" evidence="14">
    <location>
        <begin position="187"/>
        <end position="206"/>
    </location>
</feature>
<keyword evidence="6" id="KW-1003">Cell membrane</keyword>